<keyword evidence="2" id="KW-0378">Hydrolase</keyword>
<dbReference type="SUPFAM" id="SSF53098">
    <property type="entry name" value="Ribonuclease H-like"/>
    <property type="match status" value="1"/>
</dbReference>
<dbReference type="GO" id="GO:0003676">
    <property type="term" value="F:nucleic acid binding"/>
    <property type="evidence" value="ECO:0007669"/>
    <property type="project" value="InterPro"/>
</dbReference>
<organism evidence="5 6">
    <name type="scientific">Streptomyces nanshensis</name>
    <dbReference type="NCBI Taxonomy" id="518642"/>
    <lineage>
        <taxon>Bacteria</taxon>
        <taxon>Bacillati</taxon>
        <taxon>Actinomycetota</taxon>
        <taxon>Actinomycetes</taxon>
        <taxon>Kitasatosporales</taxon>
        <taxon>Streptomycetaceae</taxon>
        <taxon>Streptomyces</taxon>
    </lineage>
</organism>
<keyword evidence="6" id="KW-1185">Reference proteome</keyword>
<keyword evidence="3" id="KW-0269">Exonuclease</keyword>
<keyword evidence="1" id="KW-0540">Nuclease</keyword>
<dbReference type="PANTHER" id="PTHR30231">
    <property type="entry name" value="DNA POLYMERASE III SUBUNIT EPSILON"/>
    <property type="match status" value="1"/>
</dbReference>
<proteinExistence type="predicted"/>
<sequence length="195" mass="21310">MITAWPQPLVCVRLGTTGLPPYDLVELIAVSVVDGALAAERSRQWLIQPPGLVHPRAARVHGHTTTSLSTLLTWEEIRVQVEAVLQDVWIATHSVHVDLRELTTHLPGWKPAGVVDTRRLAEATYPTVRDYRLESLVHGLGLDMSKAPGRPSRLPYQAFAIGSLLLSAARHYESWEGLAAAARPVEGASCRGQPP</sequence>
<evidence type="ECO:0000256" key="1">
    <source>
        <dbReference type="ARBA" id="ARBA00022722"/>
    </source>
</evidence>
<dbReference type="SMART" id="SM00479">
    <property type="entry name" value="EXOIII"/>
    <property type="match status" value="1"/>
</dbReference>
<accession>A0A1E7KZE7</accession>
<dbReference type="PANTHER" id="PTHR30231:SF4">
    <property type="entry name" value="PROTEIN NEN2"/>
    <property type="match status" value="1"/>
</dbReference>
<dbReference type="InterPro" id="IPR013520">
    <property type="entry name" value="Ribonucl_H"/>
</dbReference>
<name>A0A1E7KZE7_9ACTN</name>
<evidence type="ECO:0000313" key="5">
    <source>
        <dbReference type="EMBL" id="OEV09285.1"/>
    </source>
</evidence>
<dbReference type="AlphaFoldDB" id="A0A1E7KZE7"/>
<protein>
    <recommendedName>
        <fullName evidence="4">Exonuclease domain-containing protein</fullName>
    </recommendedName>
</protein>
<dbReference type="InterPro" id="IPR012337">
    <property type="entry name" value="RNaseH-like_sf"/>
</dbReference>
<evidence type="ECO:0000256" key="3">
    <source>
        <dbReference type="ARBA" id="ARBA00022839"/>
    </source>
</evidence>
<dbReference type="Proteomes" id="UP000176005">
    <property type="component" value="Unassembled WGS sequence"/>
</dbReference>
<dbReference type="GO" id="GO:0008408">
    <property type="term" value="F:3'-5' exonuclease activity"/>
    <property type="evidence" value="ECO:0007669"/>
    <property type="project" value="TreeGrafter"/>
</dbReference>
<dbReference type="Gene3D" id="3.30.420.10">
    <property type="entry name" value="Ribonuclease H-like superfamily/Ribonuclease H"/>
    <property type="match status" value="1"/>
</dbReference>
<comment type="caution">
    <text evidence="5">The sequence shown here is derived from an EMBL/GenBank/DDBJ whole genome shotgun (WGS) entry which is preliminary data.</text>
</comment>
<dbReference type="InterPro" id="IPR036397">
    <property type="entry name" value="RNaseH_sf"/>
</dbReference>
<evidence type="ECO:0000313" key="6">
    <source>
        <dbReference type="Proteomes" id="UP000176005"/>
    </source>
</evidence>
<reference evidence="5 6" key="1">
    <citation type="journal article" date="2016" name="Front. Microbiol.">
        <title>Comparative Genomics Analysis of Streptomyces Species Reveals Their Adaptation to the Marine Environment and Their Diversity at the Genomic Level.</title>
        <authorList>
            <person name="Tian X."/>
            <person name="Zhang Z."/>
            <person name="Yang T."/>
            <person name="Chen M."/>
            <person name="Li J."/>
            <person name="Chen F."/>
            <person name="Yang J."/>
            <person name="Li W."/>
            <person name="Zhang B."/>
            <person name="Zhang Z."/>
            <person name="Wu J."/>
            <person name="Zhang C."/>
            <person name="Long L."/>
            <person name="Xiao J."/>
        </authorList>
    </citation>
    <scope>NUCLEOTIDE SEQUENCE [LARGE SCALE GENOMIC DNA]</scope>
    <source>
        <strain evidence="5 6">SCSIO 10429</strain>
    </source>
</reference>
<dbReference type="CDD" id="cd06127">
    <property type="entry name" value="DEDDh"/>
    <property type="match status" value="1"/>
</dbReference>
<gene>
    <name evidence="5" type="ORF">AN218_22835</name>
</gene>
<evidence type="ECO:0000256" key="2">
    <source>
        <dbReference type="ARBA" id="ARBA00022801"/>
    </source>
</evidence>
<dbReference type="EMBL" id="LJGW01000377">
    <property type="protein sequence ID" value="OEV09285.1"/>
    <property type="molecule type" value="Genomic_DNA"/>
</dbReference>
<feature type="domain" description="Exonuclease" evidence="4">
    <location>
        <begin position="8"/>
        <end position="174"/>
    </location>
</feature>
<evidence type="ECO:0000259" key="4">
    <source>
        <dbReference type="SMART" id="SM00479"/>
    </source>
</evidence>
<dbReference type="Pfam" id="PF00929">
    <property type="entry name" value="RNase_T"/>
    <property type="match status" value="1"/>
</dbReference>